<dbReference type="InterPro" id="IPR035930">
    <property type="entry name" value="FomD-like_sf"/>
</dbReference>
<evidence type="ECO:0000259" key="1">
    <source>
        <dbReference type="Pfam" id="PF04167"/>
    </source>
</evidence>
<protein>
    <recommendedName>
        <fullName evidence="1">DUF402 domain-containing protein</fullName>
    </recommendedName>
</protein>
<name>A0A223EPB6_9BACI</name>
<evidence type="ECO:0000313" key="2">
    <source>
        <dbReference type="EMBL" id="ASS97061.1"/>
    </source>
</evidence>
<sequence length="183" mass="21461">MENIFKQALQRGDKIIERKIRYDSLVVEHNCLLLKAQHQNVVLFHEIMDSFTMKAGSIKLTIPIGSYTIAYYWKDRPYNLYIWRDNEGKYLGSYFNIVRNTYMADTLVSFEDLIIDILLLPDGDYFILDEEELPVPLEQFESGSVKQALNSLLDSFDILLSQIISESEKLYKHKDLLPWLNNN</sequence>
<proteinExistence type="predicted"/>
<dbReference type="Proteomes" id="UP000214618">
    <property type="component" value="Chromosome"/>
</dbReference>
<dbReference type="SUPFAM" id="SSF159234">
    <property type="entry name" value="FomD-like"/>
    <property type="match status" value="1"/>
</dbReference>
<dbReference type="GeneID" id="56476265"/>
<organism evidence="2 3">
    <name type="scientific">Peribacillus simplex NBRC 15720 = DSM 1321</name>
    <dbReference type="NCBI Taxonomy" id="1349754"/>
    <lineage>
        <taxon>Bacteria</taxon>
        <taxon>Bacillati</taxon>
        <taxon>Bacillota</taxon>
        <taxon>Bacilli</taxon>
        <taxon>Bacillales</taxon>
        <taxon>Bacillaceae</taxon>
        <taxon>Peribacillus</taxon>
    </lineage>
</organism>
<dbReference type="PANTHER" id="PTHR41271">
    <property type="entry name" value="DUF402 DOMAIN-CONTAINING PROTEIN"/>
    <property type="match status" value="1"/>
</dbReference>
<dbReference type="EMBL" id="CP017704">
    <property type="protein sequence ID" value="ASS97061.1"/>
    <property type="molecule type" value="Genomic_DNA"/>
</dbReference>
<dbReference type="AlphaFoldDB" id="A0A223EPB6"/>
<dbReference type="PANTHER" id="PTHR41271:SF1">
    <property type="entry name" value="DUF402 DOMAIN-CONTAINING PROTEIN"/>
    <property type="match status" value="1"/>
</dbReference>
<dbReference type="InterPro" id="IPR007295">
    <property type="entry name" value="DUF402"/>
</dbReference>
<dbReference type="RefSeq" id="WP_063233836.1">
    <property type="nucleotide sequence ID" value="NZ_BCVO01000012.1"/>
</dbReference>
<evidence type="ECO:0000313" key="3">
    <source>
        <dbReference type="Proteomes" id="UP000214618"/>
    </source>
</evidence>
<dbReference type="Pfam" id="PF04167">
    <property type="entry name" value="DUF402"/>
    <property type="match status" value="1"/>
</dbReference>
<reference evidence="2 3" key="1">
    <citation type="submission" date="2016-10" db="EMBL/GenBank/DDBJ databases">
        <title>The whole genome sequencing and assembly of Bacillus simplex DSM 1321 strain.</title>
        <authorList>
            <person name="Park M.-K."/>
            <person name="Lee Y.-J."/>
            <person name="Yi H."/>
            <person name="Bahn Y.-S."/>
            <person name="Kim J.F."/>
            <person name="Lee D.-W."/>
        </authorList>
    </citation>
    <scope>NUCLEOTIDE SEQUENCE [LARGE SCALE GENOMIC DNA]</scope>
    <source>
        <strain evidence="2 3">DSM 1321</strain>
    </source>
</reference>
<dbReference type="Gene3D" id="2.40.380.10">
    <property type="entry name" value="FomD-like"/>
    <property type="match status" value="1"/>
</dbReference>
<dbReference type="OrthoDB" id="2735096at2"/>
<feature type="domain" description="DUF402" evidence="1">
    <location>
        <begin position="59"/>
        <end position="133"/>
    </location>
</feature>
<accession>A0A223EPB6</accession>
<gene>
    <name evidence="2" type="ORF">BS1321_26075</name>
</gene>